<evidence type="ECO:0000259" key="2">
    <source>
        <dbReference type="Pfam" id="PF13581"/>
    </source>
</evidence>
<dbReference type="Pfam" id="PF13581">
    <property type="entry name" value="HATPase_c_2"/>
    <property type="match status" value="1"/>
</dbReference>
<comment type="caution">
    <text evidence="3">The sequence shown here is derived from an EMBL/GenBank/DDBJ whole genome shotgun (WGS) entry which is preliminary data.</text>
</comment>
<organism evidence="3 4">
    <name type="scientific">Actinomadura meridiana</name>
    <dbReference type="NCBI Taxonomy" id="559626"/>
    <lineage>
        <taxon>Bacteria</taxon>
        <taxon>Bacillati</taxon>
        <taxon>Actinomycetota</taxon>
        <taxon>Actinomycetes</taxon>
        <taxon>Streptosporangiales</taxon>
        <taxon>Thermomonosporaceae</taxon>
        <taxon>Actinomadura</taxon>
    </lineage>
</organism>
<dbReference type="CDD" id="cd16936">
    <property type="entry name" value="HATPase_RsbW-like"/>
    <property type="match status" value="1"/>
</dbReference>
<evidence type="ECO:0000313" key="4">
    <source>
        <dbReference type="Proteomes" id="UP001501710"/>
    </source>
</evidence>
<dbReference type="SUPFAM" id="SSF55874">
    <property type="entry name" value="ATPase domain of HSP90 chaperone/DNA topoisomerase II/histidine kinase"/>
    <property type="match status" value="1"/>
</dbReference>
<feature type="domain" description="Histidine kinase/HSP90-like ATPase" evidence="2">
    <location>
        <begin position="9"/>
        <end position="124"/>
    </location>
</feature>
<evidence type="ECO:0000256" key="1">
    <source>
        <dbReference type="ARBA" id="ARBA00022527"/>
    </source>
</evidence>
<gene>
    <name evidence="3" type="ORF">GCM10022254_43260</name>
</gene>
<dbReference type="InterPro" id="IPR003594">
    <property type="entry name" value="HATPase_dom"/>
</dbReference>
<keyword evidence="1" id="KW-0723">Serine/threonine-protein kinase</keyword>
<dbReference type="Gene3D" id="3.30.565.10">
    <property type="entry name" value="Histidine kinase-like ATPase, C-terminal domain"/>
    <property type="match status" value="1"/>
</dbReference>
<protein>
    <recommendedName>
        <fullName evidence="2">Histidine kinase/HSP90-like ATPase domain-containing protein</fullName>
    </recommendedName>
</protein>
<keyword evidence="1" id="KW-0808">Transferase</keyword>
<evidence type="ECO:0000313" key="3">
    <source>
        <dbReference type="EMBL" id="GAA4235626.1"/>
    </source>
</evidence>
<dbReference type="Proteomes" id="UP001501710">
    <property type="component" value="Unassembled WGS sequence"/>
</dbReference>
<accession>A0ABP8C8J9</accession>
<proteinExistence type="predicted"/>
<dbReference type="InterPro" id="IPR050267">
    <property type="entry name" value="Anti-sigma-factor_SerPK"/>
</dbReference>
<keyword evidence="1" id="KW-0418">Kinase</keyword>
<sequence length="130" mass="14148">MKGLLLKCLPEEVSLARRAIRKSLSGYRREVVDNVEQCASETVANAIVHSGGEGDGEDVTIMLVIVELREKVRIEVIDGGAEGGVPEIGAHDDMEGESGRGLFIVETLADAWGTYVDEHGRNVWFEVNLP</sequence>
<dbReference type="EMBL" id="BAABAS010000015">
    <property type="protein sequence ID" value="GAA4235626.1"/>
    <property type="molecule type" value="Genomic_DNA"/>
</dbReference>
<keyword evidence="4" id="KW-1185">Reference proteome</keyword>
<reference evidence="4" key="1">
    <citation type="journal article" date="2019" name="Int. J. Syst. Evol. Microbiol.">
        <title>The Global Catalogue of Microorganisms (GCM) 10K type strain sequencing project: providing services to taxonomists for standard genome sequencing and annotation.</title>
        <authorList>
            <consortium name="The Broad Institute Genomics Platform"/>
            <consortium name="The Broad Institute Genome Sequencing Center for Infectious Disease"/>
            <person name="Wu L."/>
            <person name="Ma J."/>
        </authorList>
    </citation>
    <scope>NUCLEOTIDE SEQUENCE [LARGE SCALE GENOMIC DNA]</scope>
    <source>
        <strain evidence="4">JCM 17440</strain>
    </source>
</reference>
<name>A0ABP8C8J9_9ACTN</name>
<dbReference type="PANTHER" id="PTHR35526:SF3">
    <property type="entry name" value="ANTI-SIGMA-F FACTOR RSBW"/>
    <property type="match status" value="1"/>
</dbReference>
<dbReference type="PANTHER" id="PTHR35526">
    <property type="entry name" value="ANTI-SIGMA-F FACTOR RSBW-RELATED"/>
    <property type="match status" value="1"/>
</dbReference>
<dbReference type="InterPro" id="IPR036890">
    <property type="entry name" value="HATPase_C_sf"/>
</dbReference>